<feature type="region of interest" description="Disordered" evidence="16">
    <location>
        <begin position="1"/>
        <end position="115"/>
    </location>
</feature>
<evidence type="ECO:0000313" key="18">
    <source>
        <dbReference type="EMBL" id="RDW86733.1"/>
    </source>
</evidence>
<keyword evidence="11" id="KW-0539">Nucleus</keyword>
<dbReference type="GO" id="GO:0005737">
    <property type="term" value="C:cytoplasm"/>
    <property type="evidence" value="ECO:0007669"/>
    <property type="project" value="UniProtKB-SubCell"/>
</dbReference>
<comment type="caution">
    <text evidence="18">The sequence shown here is derived from an EMBL/GenBank/DDBJ whole genome shotgun (WGS) entry which is preliminary data.</text>
</comment>
<keyword evidence="6" id="KW-0963">Cytoplasm</keyword>
<comment type="function">
    <text evidence="15">S-adenosyl-L-methionine-dependent guanine N(1)-methyltransferase that catalyzes the formation of N(1)-methylguanine at position 9 (m1G9) in cytoplasmic tRNA.</text>
</comment>
<dbReference type="GO" id="GO:0000049">
    <property type="term" value="F:tRNA binding"/>
    <property type="evidence" value="ECO:0007669"/>
    <property type="project" value="TreeGrafter"/>
</dbReference>
<comment type="subcellular location">
    <subcellularLocation>
        <location evidence="2">Cytoplasm</location>
    </subcellularLocation>
    <subcellularLocation>
        <location evidence="1">Nucleus</location>
    </subcellularLocation>
</comment>
<comment type="subunit">
    <text evidence="3">Monomer.</text>
</comment>
<dbReference type="PANTHER" id="PTHR13563:SF13">
    <property type="entry name" value="TRNA METHYLTRANSFERASE 10 HOMOLOG A"/>
    <property type="match status" value="1"/>
</dbReference>
<evidence type="ECO:0000256" key="14">
    <source>
        <dbReference type="ARBA" id="ARBA00048434"/>
    </source>
</evidence>
<evidence type="ECO:0000256" key="4">
    <source>
        <dbReference type="ARBA" id="ARBA00012797"/>
    </source>
</evidence>
<keyword evidence="9" id="KW-0949">S-adenosyl-L-methionine</keyword>
<comment type="catalytic activity">
    <reaction evidence="14">
        <text>guanosine(9) in tRNA + S-adenosyl-L-methionine = N(1)-methylguanosine(9) in tRNA + S-adenosyl-L-homocysteine + H(+)</text>
        <dbReference type="Rhea" id="RHEA:43156"/>
        <dbReference type="Rhea" id="RHEA-COMP:10367"/>
        <dbReference type="Rhea" id="RHEA-COMP:10368"/>
        <dbReference type="ChEBI" id="CHEBI:15378"/>
        <dbReference type="ChEBI" id="CHEBI:57856"/>
        <dbReference type="ChEBI" id="CHEBI:59789"/>
        <dbReference type="ChEBI" id="CHEBI:73542"/>
        <dbReference type="ChEBI" id="CHEBI:74269"/>
        <dbReference type="EC" id="2.1.1.221"/>
    </reaction>
</comment>
<dbReference type="InterPro" id="IPR007356">
    <property type="entry name" value="tRNA_m1G_MeTrfase_euk"/>
</dbReference>
<evidence type="ECO:0000256" key="12">
    <source>
        <dbReference type="ARBA" id="ARBA00031792"/>
    </source>
</evidence>
<feature type="compositionally biased region" description="Basic and acidic residues" evidence="16">
    <location>
        <begin position="361"/>
        <end position="387"/>
    </location>
</feature>
<dbReference type="GO" id="GO:0052905">
    <property type="term" value="F:tRNA (guanosine(9)-N1)-methyltransferase activity"/>
    <property type="evidence" value="ECO:0007669"/>
    <property type="project" value="UniProtKB-EC"/>
</dbReference>
<dbReference type="GeneID" id="38113745"/>
<dbReference type="RefSeq" id="XP_026606257.1">
    <property type="nucleotide sequence ID" value="XM_026745391.1"/>
</dbReference>
<keyword evidence="8 18" id="KW-0808">Transferase</keyword>
<evidence type="ECO:0000256" key="13">
    <source>
        <dbReference type="ARBA" id="ARBA00032166"/>
    </source>
</evidence>
<feature type="compositionally biased region" description="Basic and acidic residues" evidence="16">
    <location>
        <begin position="87"/>
        <end position="100"/>
    </location>
</feature>
<evidence type="ECO:0000256" key="1">
    <source>
        <dbReference type="ARBA" id="ARBA00004123"/>
    </source>
</evidence>
<sequence>MEEEERPRKIQKLEGDEAQESEPLMTGAIECAQDNAPLAEQATAETATSGASIENVKGPKESTPMPAANETGSTEQKVSKRQLRRQAQKEQWEAGREERKVIRKQKTAARKERRRELWDELKRQGKDPAEEINKLFPMTTRTRNRKSTRLPLTLIIDCGFDDLMQERERVSLAQQLTRSYSENNKSPFNGHMVMSSFNKKLKERFETVLHNTHQGWKGINFTEEDWFHAAKEASEVMQGPKGGQLVGPFEDKADAKPEDGEIVYLSSDSSETLTELKPYSTYIIGGLVDKNRYKGICHQRATELGIRTAKLPIGEYIQMNSRPVLATNHVVELMVRWLQLRDWGEAFMQTLPPRKGGALRDAAKGQRDSTPRDFDADAELSSEKEAAPETSEVIEATEAATADNDAVQENKPVE</sequence>
<evidence type="ECO:0000256" key="5">
    <source>
        <dbReference type="ARBA" id="ARBA00020451"/>
    </source>
</evidence>
<feature type="compositionally biased region" description="Basic and acidic residues" evidence="16">
    <location>
        <begin position="1"/>
        <end position="15"/>
    </location>
</feature>
<evidence type="ECO:0000313" key="19">
    <source>
        <dbReference type="Proteomes" id="UP000256690"/>
    </source>
</evidence>
<dbReference type="EC" id="2.1.1.221" evidence="4"/>
<evidence type="ECO:0000256" key="2">
    <source>
        <dbReference type="ARBA" id="ARBA00004496"/>
    </source>
</evidence>
<evidence type="ECO:0000256" key="7">
    <source>
        <dbReference type="ARBA" id="ARBA00022603"/>
    </source>
</evidence>
<dbReference type="PROSITE" id="PS51675">
    <property type="entry name" value="SAM_MT_TRM10"/>
    <property type="match status" value="1"/>
</dbReference>
<feature type="compositionally biased region" description="Low complexity" evidence="16">
    <location>
        <begin position="396"/>
        <end position="405"/>
    </location>
</feature>
<protein>
    <recommendedName>
        <fullName evidence="5">tRNA (guanine(9)-N1)-methyltransferase</fullName>
        <ecNumber evidence="4">2.1.1.221</ecNumber>
    </recommendedName>
    <alternativeName>
        <fullName evidence="13">tRNA methyltransferase 10</fullName>
    </alternativeName>
    <alternativeName>
        <fullName evidence="12">tRNA(m1G9)-methyltransferase</fullName>
    </alternativeName>
</protein>
<dbReference type="FunFam" id="3.40.1280.30:FF:000004">
    <property type="entry name" value="tRNA (guanine(9)-N1)-methyltransferase"/>
    <property type="match status" value="1"/>
</dbReference>
<dbReference type="InterPro" id="IPR028564">
    <property type="entry name" value="MT_TRM10-typ"/>
</dbReference>
<evidence type="ECO:0000256" key="6">
    <source>
        <dbReference type="ARBA" id="ARBA00022490"/>
    </source>
</evidence>
<dbReference type="PANTHER" id="PTHR13563">
    <property type="entry name" value="TRNA (GUANINE-9-) METHYLTRANSFERASE"/>
    <property type="match status" value="1"/>
</dbReference>
<gene>
    <name evidence="18" type="ORF">DSM5745_03375</name>
</gene>
<keyword evidence="7 18" id="KW-0489">Methyltransferase</keyword>
<dbReference type="EMBL" id="PVWQ01000003">
    <property type="protein sequence ID" value="RDW86733.1"/>
    <property type="molecule type" value="Genomic_DNA"/>
</dbReference>
<dbReference type="AlphaFoldDB" id="A0A3D8SKA1"/>
<keyword evidence="19" id="KW-1185">Reference proteome</keyword>
<dbReference type="GO" id="GO:0002939">
    <property type="term" value="P:tRNA N1-guanine methylation"/>
    <property type="evidence" value="ECO:0007669"/>
    <property type="project" value="TreeGrafter"/>
</dbReference>
<feature type="domain" description="SAM-dependent MTase TRM10-type" evidence="17">
    <location>
        <begin position="140"/>
        <end position="358"/>
    </location>
</feature>
<feature type="compositionally biased region" description="Basic residues" evidence="16">
    <location>
        <begin position="101"/>
        <end position="113"/>
    </location>
</feature>
<feature type="region of interest" description="Disordered" evidence="16">
    <location>
        <begin position="354"/>
        <end position="414"/>
    </location>
</feature>
<dbReference type="CDD" id="cd18089">
    <property type="entry name" value="SPOUT_Trm10-like"/>
    <property type="match status" value="1"/>
</dbReference>
<evidence type="ECO:0000256" key="10">
    <source>
        <dbReference type="ARBA" id="ARBA00022694"/>
    </source>
</evidence>
<evidence type="ECO:0000259" key="17">
    <source>
        <dbReference type="PROSITE" id="PS51675"/>
    </source>
</evidence>
<dbReference type="GO" id="GO:0005634">
    <property type="term" value="C:nucleus"/>
    <property type="evidence" value="ECO:0007669"/>
    <property type="project" value="UniProtKB-SubCell"/>
</dbReference>
<accession>A0A3D8SKA1</accession>
<evidence type="ECO:0000256" key="16">
    <source>
        <dbReference type="SAM" id="MobiDB-lite"/>
    </source>
</evidence>
<dbReference type="InterPro" id="IPR038459">
    <property type="entry name" value="MT_TRM10-typ_sf"/>
</dbReference>
<proteinExistence type="predicted"/>
<dbReference type="Gene3D" id="3.40.1280.30">
    <property type="match status" value="1"/>
</dbReference>
<dbReference type="Proteomes" id="UP000256690">
    <property type="component" value="Unassembled WGS sequence"/>
</dbReference>
<evidence type="ECO:0000256" key="15">
    <source>
        <dbReference type="ARBA" id="ARBA00056529"/>
    </source>
</evidence>
<reference evidence="18 19" key="1">
    <citation type="journal article" date="2018" name="IMA Fungus">
        <title>IMA Genome-F 9: Draft genome sequence of Annulohypoxylon stygium, Aspergillus mulundensis, Berkeleyomyces basicola (syn. Thielaviopsis basicola), Ceratocystis smalleyi, two Cercospora beticola strains, Coleophoma cylindrospora, Fusarium fracticaudum, Phialophora cf. hyalina, and Morchella septimelata.</title>
        <authorList>
            <person name="Wingfield B.D."/>
            <person name="Bills G.F."/>
            <person name="Dong Y."/>
            <person name="Huang W."/>
            <person name="Nel W.J."/>
            <person name="Swalarsk-Parry B.S."/>
            <person name="Vaghefi N."/>
            <person name="Wilken P.M."/>
            <person name="An Z."/>
            <person name="de Beer Z.W."/>
            <person name="De Vos L."/>
            <person name="Chen L."/>
            <person name="Duong T.A."/>
            <person name="Gao Y."/>
            <person name="Hammerbacher A."/>
            <person name="Kikkert J.R."/>
            <person name="Li Y."/>
            <person name="Li H."/>
            <person name="Li K."/>
            <person name="Li Q."/>
            <person name="Liu X."/>
            <person name="Ma X."/>
            <person name="Naidoo K."/>
            <person name="Pethybridge S.J."/>
            <person name="Sun J."/>
            <person name="Steenkamp E.T."/>
            <person name="van der Nest M.A."/>
            <person name="van Wyk S."/>
            <person name="Wingfield M.J."/>
            <person name="Xiong C."/>
            <person name="Yue Q."/>
            <person name="Zhang X."/>
        </authorList>
    </citation>
    <scope>NUCLEOTIDE SEQUENCE [LARGE SCALE GENOMIC DNA]</scope>
    <source>
        <strain evidence="18 19">DSM 5745</strain>
    </source>
</reference>
<organism evidence="18 19">
    <name type="scientific">Aspergillus mulundensis</name>
    <dbReference type="NCBI Taxonomy" id="1810919"/>
    <lineage>
        <taxon>Eukaryota</taxon>
        <taxon>Fungi</taxon>
        <taxon>Dikarya</taxon>
        <taxon>Ascomycota</taxon>
        <taxon>Pezizomycotina</taxon>
        <taxon>Eurotiomycetes</taxon>
        <taxon>Eurotiomycetidae</taxon>
        <taxon>Eurotiales</taxon>
        <taxon>Aspergillaceae</taxon>
        <taxon>Aspergillus</taxon>
        <taxon>Aspergillus subgen. Nidulantes</taxon>
    </lineage>
</organism>
<feature type="compositionally biased region" description="Polar residues" evidence="16">
    <location>
        <begin position="43"/>
        <end position="52"/>
    </location>
</feature>
<evidence type="ECO:0000256" key="8">
    <source>
        <dbReference type="ARBA" id="ARBA00022679"/>
    </source>
</evidence>
<dbReference type="STRING" id="1810919.A0A3D8SKA1"/>
<keyword evidence="10" id="KW-0819">tRNA processing</keyword>
<evidence type="ECO:0000256" key="3">
    <source>
        <dbReference type="ARBA" id="ARBA00011245"/>
    </source>
</evidence>
<dbReference type="OrthoDB" id="278300at2759"/>
<evidence type="ECO:0000256" key="11">
    <source>
        <dbReference type="ARBA" id="ARBA00023242"/>
    </source>
</evidence>
<evidence type="ECO:0000256" key="9">
    <source>
        <dbReference type="ARBA" id="ARBA00022691"/>
    </source>
</evidence>
<name>A0A3D8SKA1_9EURO</name>